<dbReference type="OrthoDB" id="2669721at2759"/>
<gene>
    <name evidence="1" type="ORF">BJ212DRAFT_1303142</name>
</gene>
<dbReference type="AlphaFoldDB" id="A0A9P7E0W3"/>
<dbReference type="Proteomes" id="UP000807769">
    <property type="component" value="Unassembled WGS sequence"/>
</dbReference>
<comment type="caution">
    <text evidence="1">The sequence shown here is derived from an EMBL/GenBank/DDBJ whole genome shotgun (WGS) entry which is preliminary data.</text>
</comment>
<protein>
    <submittedName>
        <fullName evidence="1">Uncharacterized protein</fullName>
    </submittedName>
</protein>
<evidence type="ECO:0000313" key="1">
    <source>
        <dbReference type="EMBL" id="KAG1808272.1"/>
    </source>
</evidence>
<dbReference type="RefSeq" id="XP_041188556.1">
    <property type="nucleotide sequence ID" value="XM_041333372.1"/>
</dbReference>
<proteinExistence type="predicted"/>
<accession>A0A9P7E0W3</accession>
<evidence type="ECO:0000313" key="2">
    <source>
        <dbReference type="Proteomes" id="UP000807769"/>
    </source>
</evidence>
<name>A0A9P7E0W3_9AGAM</name>
<keyword evidence="2" id="KW-1185">Reference proteome</keyword>
<reference evidence="1" key="1">
    <citation type="journal article" date="2020" name="New Phytol.">
        <title>Comparative genomics reveals dynamic genome evolution in host specialist ectomycorrhizal fungi.</title>
        <authorList>
            <person name="Lofgren L.A."/>
            <person name="Nguyen N.H."/>
            <person name="Vilgalys R."/>
            <person name="Ruytinx J."/>
            <person name="Liao H.L."/>
            <person name="Branco S."/>
            <person name="Kuo A."/>
            <person name="LaButti K."/>
            <person name="Lipzen A."/>
            <person name="Andreopoulos W."/>
            <person name="Pangilinan J."/>
            <person name="Riley R."/>
            <person name="Hundley H."/>
            <person name="Na H."/>
            <person name="Barry K."/>
            <person name="Grigoriev I.V."/>
            <person name="Stajich J.E."/>
            <person name="Kennedy P.G."/>
        </authorList>
    </citation>
    <scope>NUCLEOTIDE SEQUENCE</scope>
    <source>
        <strain evidence="1">MN1</strain>
    </source>
</reference>
<organism evidence="1 2">
    <name type="scientific">Suillus subaureus</name>
    <dbReference type="NCBI Taxonomy" id="48587"/>
    <lineage>
        <taxon>Eukaryota</taxon>
        <taxon>Fungi</taxon>
        <taxon>Dikarya</taxon>
        <taxon>Basidiomycota</taxon>
        <taxon>Agaricomycotina</taxon>
        <taxon>Agaricomycetes</taxon>
        <taxon>Agaricomycetidae</taxon>
        <taxon>Boletales</taxon>
        <taxon>Suillineae</taxon>
        <taxon>Suillaceae</taxon>
        <taxon>Suillus</taxon>
    </lineage>
</organism>
<dbReference type="GeneID" id="64627389"/>
<dbReference type="EMBL" id="JABBWG010000039">
    <property type="protein sequence ID" value="KAG1808272.1"/>
    <property type="molecule type" value="Genomic_DNA"/>
</dbReference>
<sequence>MLDGEIHLAEVLYFTCLAVADGLDEDGEQIFHWQAMALVMMYSYPDHDLLELSFHAVNVKSITDVIGMVPHQPNLPSGVTEDRYFLVEKPGLNIATFEVAYKGAGEDDKAQDNEY</sequence>